<keyword evidence="3" id="KW-0349">Heme</keyword>
<keyword evidence="3" id="KW-0408">Iron</keyword>
<evidence type="ECO:0000256" key="1">
    <source>
        <dbReference type="ARBA" id="ARBA00001971"/>
    </source>
</evidence>
<dbReference type="InterPro" id="IPR050121">
    <property type="entry name" value="Cytochrome_P450_monoxygenase"/>
</dbReference>
<feature type="region of interest" description="Disordered" evidence="4">
    <location>
        <begin position="440"/>
        <end position="461"/>
    </location>
</feature>
<keyword evidence="3" id="KW-0479">Metal-binding</keyword>
<protein>
    <submittedName>
        <fullName evidence="5">Cytochrome P450</fullName>
    </submittedName>
</protein>
<dbReference type="InterPro" id="IPR036396">
    <property type="entry name" value="Cyt_P450_sf"/>
</dbReference>
<comment type="cofactor">
    <cofactor evidence="1">
        <name>heme</name>
        <dbReference type="ChEBI" id="CHEBI:30413"/>
    </cofactor>
</comment>
<evidence type="ECO:0000256" key="3">
    <source>
        <dbReference type="RuleBase" id="RU000461"/>
    </source>
</evidence>
<dbReference type="PRINTS" id="PR00463">
    <property type="entry name" value="EP450I"/>
</dbReference>
<dbReference type="Pfam" id="PF00067">
    <property type="entry name" value="p450"/>
    <property type="match status" value="1"/>
</dbReference>
<gene>
    <name evidence="5" type="ORF">RM705_03175</name>
</gene>
<name>A0ABU2PNH0_9ACTN</name>
<dbReference type="Proteomes" id="UP001183881">
    <property type="component" value="Unassembled WGS sequence"/>
</dbReference>
<sequence>MPTIQDIPRAPGGNPLLGHAGPLVRDPLDFVSSLTGHGPLVRMDMGTKNVVVVCDPALIRQVLLDDRVFDKGGPLFERGREALGNGLITCPHHDHRRLRRLSQPAFHPNRMVGYAAVMTELADDMASGWRDGQVLDVVGEMMALTVEVTVRTLFTDSLPRATASQITDDFLVLMTGFFRRMITPPLLNRLPSRGNRDYTRAIERLRSTVGSIVAARRADESDHGDLLSALCGATGPDGSPGRTETELIDEVLTFLLAGTETTAATLSWAMHLLSQNQEVERQVHREVEAVRSGSRLDFSHLGELETTGNVIKETLRLYPAVWMLTRVTSADADLDGYVLPEGTIVAFSPYAIHRRADLYERAQSFVPDRWRDASVVQDSYLPFSAGARKCMGDRFALTQATLALGTVVSRWRLAPVTDEPLRPSVKASLTPRRLRLRVTVRGERPVGRDSAEGSARESEGE</sequence>
<comment type="similarity">
    <text evidence="2 3">Belongs to the cytochrome P450 family.</text>
</comment>
<dbReference type="PROSITE" id="PS00086">
    <property type="entry name" value="CYTOCHROME_P450"/>
    <property type="match status" value="1"/>
</dbReference>
<dbReference type="Gene3D" id="1.10.630.10">
    <property type="entry name" value="Cytochrome P450"/>
    <property type="match status" value="1"/>
</dbReference>
<dbReference type="EMBL" id="JAVRFA010000002">
    <property type="protein sequence ID" value="MDT0393713.1"/>
    <property type="molecule type" value="Genomic_DNA"/>
</dbReference>
<dbReference type="RefSeq" id="WP_311641150.1">
    <property type="nucleotide sequence ID" value="NZ_JAVRFA010000002.1"/>
</dbReference>
<dbReference type="PRINTS" id="PR00385">
    <property type="entry name" value="P450"/>
</dbReference>
<keyword evidence="3" id="KW-0560">Oxidoreductase</keyword>
<dbReference type="InterPro" id="IPR017972">
    <property type="entry name" value="Cyt_P450_CS"/>
</dbReference>
<dbReference type="InterPro" id="IPR001128">
    <property type="entry name" value="Cyt_P450"/>
</dbReference>
<dbReference type="CDD" id="cd11049">
    <property type="entry name" value="CYP170A1-like"/>
    <property type="match status" value="1"/>
</dbReference>
<dbReference type="SUPFAM" id="SSF48264">
    <property type="entry name" value="Cytochrome P450"/>
    <property type="match status" value="1"/>
</dbReference>
<dbReference type="PANTHER" id="PTHR24305">
    <property type="entry name" value="CYTOCHROME P450"/>
    <property type="match status" value="1"/>
</dbReference>
<evidence type="ECO:0000313" key="5">
    <source>
        <dbReference type="EMBL" id="MDT0393713.1"/>
    </source>
</evidence>
<evidence type="ECO:0000256" key="2">
    <source>
        <dbReference type="ARBA" id="ARBA00010617"/>
    </source>
</evidence>
<keyword evidence="3" id="KW-0503">Monooxygenase</keyword>
<proteinExistence type="inferred from homology"/>
<organism evidence="5 6">
    <name type="scientific">Streptomyces edwardsiae</name>
    <dbReference type="NCBI Taxonomy" id="3075527"/>
    <lineage>
        <taxon>Bacteria</taxon>
        <taxon>Bacillati</taxon>
        <taxon>Actinomycetota</taxon>
        <taxon>Actinomycetes</taxon>
        <taxon>Kitasatosporales</taxon>
        <taxon>Streptomycetaceae</taxon>
        <taxon>Streptomyces</taxon>
    </lineage>
</organism>
<evidence type="ECO:0000313" key="6">
    <source>
        <dbReference type="Proteomes" id="UP001183881"/>
    </source>
</evidence>
<dbReference type="InterPro" id="IPR002401">
    <property type="entry name" value="Cyt_P450_E_grp-I"/>
</dbReference>
<comment type="caution">
    <text evidence="5">The sequence shown here is derived from an EMBL/GenBank/DDBJ whole genome shotgun (WGS) entry which is preliminary data.</text>
</comment>
<dbReference type="PANTHER" id="PTHR24305:SF166">
    <property type="entry name" value="CYTOCHROME P450 12A4, MITOCHONDRIAL-RELATED"/>
    <property type="match status" value="1"/>
</dbReference>
<keyword evidence="6" id="KW-1185">Reference proteome</keyword>
<accession>A0ABU2PNH0</accession>
<evidence type="ECO:0000256" key="4">
    <source>
        <dbReference type="SAM" id="MobiDB-lite"/>
    </source>
</evidence>
<reference evidence="6" key="1">
    <citation type="submission" date="2023-07" db="EMBL/GenBank/DDBJ databases">
        <title>30 novel species of actinomycetes from the DSMZ collection.</title>
        <authorList>
            <person name="Nouioui I."/>
        </authorList>
    </citation>
    <scope>NUCLEOTIDE SEQUENCE [LARGE SCALE GENOMIC DNA]</scope>
    <source>
        <strain evidence="6">DSM 41636</strain>
    </source>
</reference>